<dbReference type="InterPro" id="IPR008942">
    <property type="entry name" value="ENTH_VHS"/>
</dbReference>
<evidence type="ECO:0000259" key="6">
    <source>
        <dbReference type="PROSITE" id="PS50942"/>
    </source>
</evidence>
<dbReference type="EnsemblPlants" id="Kaladp0050s0043.1.v1.1">
    <property type="protein sequence ID" value="Kaladp0050s0043.1.v1.1"/>
    <property type="gene ID" value="Kaladp0050s0043.v1.1"/>
</dbReference>
<dbReference type="PANTHER" id="PTHR12276:SF116">
    <property type="entry name" value="ENTH_VHS FAMILY PROTEIN"/>
    <property type="match status" value="1"/>
</dbReference>
<dbReference type="GO" id="GO:0006897">
    <property type="term" value="P:endocytosis"/>
    <property type="evidence" value="ECO:0007669"/>
    <property type="project" value="TreeGrafter"/>
</dbReference>
<protein>
    <recommendedName>
        <fullName evidence="6">ENTH domain-containing protein</fullName>
    </recommendedName>
</protein>
<dbReference type="Gramene" id="Kaladp0050s0043.1.v1.1">
    <property type="protein sequence ID" value="Kaladp0050s0043.1.v1.1"/>
    <property type="gene ID" value="Kaladp0050s0043.v1.1"/>
</dbReference>
<feature type="compositionally biased region" description="Basic and acidic residues" evidence="5">
    <location>
        <begin position="273"/>
        <end position="292"/>
    </location>
</feature>
<evidence type="ECO:0000256" key="4">
    <source>
        <dbReference type="ARBA" id="ARBA00023329"/>
    </source>
</evidence>
<dbReference type="GO" id="GO:0005794">
    <property type="term" value="C:Golgi apparatus"/>
    <property type="evidence" value="ECO:0007669"/>
    <property type="project" value="UniProtKB-SubCell"/>
</dbReference>
<reference evidence="7" key="1">
    <citation type="submission" date="2021-01" db="UniProtKB">
        <authorList>
            <consortium name="EnsemblPlants"/>
        </authorList>
    </citation>
    <scope>IDENTIFICATION</scope>
</reference>
<comment type="subcellular location">
    <subcellularLocation>
        <location evidence="1">Cytoplasmic vesicle</location>
        <location evidence="1">Clathrin-coated vesicle</location>
    </subcellularLocation>
    <subcellularLocation>
        <location evidence="2">Golgi apparatus</location>
    </subcellularLocation>
</comment>
<dbReference type="SUPFAM" id="SSF48464">
    <property type="entry name" value="ENTH/VHS domain"/>
    <property type="match status" value="1"/>
</dbReference>
<dbReference type="AlphaFoldDB" id="A0A7N0U075"/>
<dbReference type="Pfam" id="PF01417">
    <property type="entry name" value="ENTH"/>
    <property type="match status" value="1"/>
</dbReference>
<proteinExistence type="predicted"/>
<evidence type="ECO:0000313" key="8">
    <source>
        <dbReference type="Proteomes" id="UP000594263"/>
    </source>
</evidence>
<dbReference type="InterPro" id="IPR013809">
    <property type="entry name" value="ENTH"/>
</dbReference>
<sequence length="313" mass="35074">MSILGGRSSSMDTSSSFGELKKQASFFFKEKFKTARLALTDVTPAQLLAEEVTGGNQWGPDTKTMKLIVKAAFEVDDYCRIVSILHKRLSSFDKHHWRVSYNSLILLEHLLTHGPKSAAEEFQIDKDVIFEMQTFQCTDDKGFNWGLAVSKKAEVVLSLLGNPPLLKQERVRARTLTRGIQGFGSFGERQQPDRHGIMLKQSSSFGASGSSDNKPLSSFGHAAQRKQGEMNYNLDCLRQAESHGTWETEKNCRKENTAAPGCVDVPANFKRKEESTKPLLLDEQKGEPEQAHHHPFNHVEAQEIFASLLSTKF</sequence>
<name>A0A7N0U075_KALFE</name>
<dbReference type="SMART" id="SM00273">
    <property type="entry name" value="ENTH"/>
    <property type="match status" value="1"/>
</dbReference>
<accession>A0A7N0U075</accession>
<evidence type="ECO:0000256" key="2">
    <source>
        <dbReference type="ARBA" id="ARBA00004555"/>
    </source>
</evidence>
<keyword evidence="4" id="KW-0968">Cytoplasmic vesicle</keyword>
<evidence type="ECO:0000313" key="7">
    <source>
        <dbReference type="EnsemblPlants" id="Kaladp0050s0043.1.v1.1"/>
    </source>
</evidence>
<dbReference type="Gene3D" id="1.25.40.90">
    <property type="match status" value="1"/>
</dbReference>
<dbReference type="GO" id="GO:0005886">
    <property type="term" value="C:plasma membrane"/>
    <property type="evidence" value="ECO:0007669"/>
    <property type="project" value="TreeGrafter"/>
</dbReference>
<dbReference type="PANTHER" id="PTHR12276">
    <property type="entry name" value="EPSIN/ENT-RELATED"/>
    <property type="match status" value="1"/>
</dbReference>
<dbReference type="GO" id="GO:0005768">
    <property type="term" value="C:endosome"/>
    <property type="evidence" value="ECO:0007669"/>
    <property type="project" value="TreeGrafter"/>
</dbReference>
<evidence type="ECO:0000256" key="1">
    <source>
        <dbReference type="ARBA" id="ARBA00004132"/>
    </source>
</evidence>
<feature type="domain" description="ENTH" evidence="6">
    <location>
        <begin position="37"/>
        <end position="170"/>
    </location>
</feature>
<dbReference type="PROSITE" id="PS50942">
    <property type="entry name" value="ENTH"/>
    <property type="match status" value="1"/>
</dbReference>
<dbReference type="CDD" id="cd03571">
    <property type="entry name" value="ENTH"/>
    <property type="match status" value="1"/>
</dbReference>
<evidence type="ECO:0000256" key="3">
    <source>
        <dbReference type="ARBA" id="ARBA00023034"/>
    </source>
</evidence>
<keyword evidence="8" id="KW-1185">Reference proteome</keyword>
<dbReference type="GO" id="GO:0030125">
    <property type="term" value="C:clathrin vesicle coat"/>
    <property type="evidence" value="ECO:0007669"/>
    <property type="project" value="TreeGrafter"/>
</dbReference>
<keyword evidence="3" id="KW-0333">Golgi apparatus</keyword>
<feature type="region of interest" description="Disordered" evidence="5">
    <location>
        <begin position="273"/>
        <end position="293"/>
    </location>
</feature>
<organism evidence="7 8">
    <name type="scientific">Kalanchoe fedtschenkoi</name>
    <name type="common">Lavender scallops</name>
    <name type="synonym">South American air plant</name>
    <dbReference type="NCBI Taxonomy" id="63787"/>
    <lineage>
        <taxon>Eukaryota</taxon>
        <taxon>Viridiplantae</taxon>
        <taxon>Streptophyta</taxon>
        <taxon>Embryophyta</taxon>
        <taxon>Tracheophyta</taxon>
        <taxon>Spermatophyta</taxon>
        <taxon>Magnoliopsida</taxon>
        <taxon>eudicotyledons</taxon>
        <taxon>Gunneridae</taxon>
        <taxon>Pentapetalae</taxon>
        <taxon>Saxifragales</taxon>
        <taxon>Crassulaceae</taxon>
        <taxon>Kalanchoe</taxon>
    </lineage>
</organism>
<evidence type="ECO:0000256" key="5">
    <source>
        <dbReference type="SAM" id="MobiDB-lite"/>
    </source>
</evidence>
<dbReference type="GO" id="GO:0030276">
    <property type="term" value="F:clathrin binding"/>
    <property type="evidence" value="ECO:0007669"/>
    <property type="project" value="TreeGrafter"/>
</dbReference>
<dbReference type="Proteomes" id="UP000594263">
    <property type="component" value="Unplaced"/>
</dbReference>
<dbReference type="GO" id="GO:0005543">
    <property type="term" value="F:phospholipid binding"/>
    <property type="evidence" value="ECO:0007669"/>
    <property type="project" value="TreeGrafter"/>
</dbReference>